<evidence type="ECO:0000256" key="1">
    <source>
        <dbReference type="SAM" id="SignalP"/>
    </source>
</evidence>
<protein>
    <recommendedName>
        <fullName evidence="4">Lipoprotein</fullName>
    </recommendedName>
</protein>
<dbReference type="PROSITE" id="PS51257">
    <property type="entry name" value="PROKAR_LIPOPROTEIN"/>
    <property type="match status" value="1"/>
</dbReference>
<name>A0A1I4UL15_9HYPH</name>
<accession>A0A1I4UL15</accession>
<gene>
    <name evidence="2" type="ORF">CXZ10_15315</name>
</gene>
<dbReference type="OrthoDB" id="8451672at2"/>
<reference evidence="2 3" key="1">
    <citation type="submission" date="2017-12" db="EMBL/GenBank/DDBJ databases">
        <title>Anaerobic carbon monoxide metabolism by Pleomorphomonas carboxyditropha sp. nov., a new mesophilic hydrogenogenic carboxidotroph.</title>
        <authorList>
            <person name="Esquivel-Elizondo S."/>
            <person name="Krajmalnik-Brown R."/>
        </authorList>
    </citation>
    <scope>NUCLEOTIDE SEQUENCE [LARGE SCALE GENOMIC DNA]</scope>
    <source>
        <strain evidence="2 3">R5-392</strain>
    </source>
</reference>
<dbReference type="RefSeq" id="WP_101290228.1">
    <property type="nucleotide sequence ID" value="NZ_FOUQ01000008.1"/>
</dbReference>
<dbReference type="Proteomes" id="UP000233491">
    <property type="component" value="Unassembled WGS sequence"/>
</dbReference>
<keyword evidence="1" id="KW-0732">Signal</keyword>
<evidence type="ECO:0000313" key="3">
    <source>
        <dbReference type="Proteomes" id="UP000233491"/>
    </source>
</evidence>
<feature type="chain" id="PRO_5015065777" description="Lipoprotein" evidence="1">
    <location>
        <begin position="24"/>
        <end position="141"/>
    </location>
</feature>
<dbReference type="EMBL" id="PJNW01000012">
    <property type="protein sequence ID" value="PKR88385.1"/>
    <property type="molecule type" value="Genomic_DNA"/>
</dbReference>
<evidence type="ECO:0000313" key="2">
    <source>
        <dbReference type="EMBL" id="PKR88385.1"/>
    </source>
</evidence>
<feature type="signal peptide" evidence="1">
    <location>
        <begin position="1"/>
        <end position="23"/>
    </location>
</feature>
<keyword evidence="3" id="KW-1185">Reference proteome</keyword>
<sequence>MRYRWLAALMVALSAAACSPAEAPPSPPANVEALPGAGAYDQRLDDVTQELRDALEARYGHLEVTAYKLPPPTAWPSLSTYYQSALSAWSAEPALPESIRAAKARAWAHRGTVFAVALIDKPIPGHEVDYKLLVTVTNRSP</sequence>
<evidence type="ECO:0008006" key="4">
    <source>
        <dbReference type="Google" id="ProtNLM"/>
    </source>
</evidence>
<proteinExistence type="predicted"/>
<dbReference type="AlphaFoldDB" id="A0A1I4UL15"/>
<organism evidence="2 3">
    <name type="scientific">Pleomorphomonas diazotrophica</name>
    <dbReference type="NCBI Taxonomy" id="1166257"/>
    <lineage>
        <taxon>Bacteria</taxon>
        <taxon>Pseudomonadati</taxon>
        <taxon>Pseudomonadota</taxon>
        <taxon>Alphaproteobacteria</taxon>
        <taxon>Hyphomicrobiales</taxon>
        <taxon>Pleomorphomonadaceae</taxon>
        <taxon>Pleomorphomonas</taxon>
    </lineage>
</organism>
<comment type="caution">
    <text evidence="2">The sequence shown here is derived from an EMBL/GenBank/DDBJ whole genome shotgun (WGS) entry which is preliminary data.</text>
</comment>